<proteinExistence type="predicted"/>
<name>A6K491_RAT</name>
<sequence length="28" mass="3357">MGQVLQLVFRRRRDLQPHRALPEELKGL</sequence>
<accession>A6K491</accession>
<evidence type="ECO:0000313" key="2">
    <source>
        <dbReference type="Proteomes" id="UP000234681"/>
    </source>
</evidence>
<evidence type="ECO:0000313" key="1">
    <source>
        <dbReference type="EMBL" id="EDL92933.1"/>
    </source>
</evidence>
<organism evidence="1 2">
    <name type="scientific">Rattus norvegicus</name>
    <name type="common">Rat</name>
    <dbReference type="NCBI Taxonomy" id="10116"/>
    <lineage>
        <taxon>Eukaryota</taxon>
        <taxon>Metazoa</taxon>
        <taxon>Chordata</taxon>
        <taxon>Craniata</taxon>
        <taxon>Vertebrata</taxon>
        <taxon>Euteleostomi</taxon>
        <taxon>Mammalia</taxon>
        <taxon>Eutheria</taxon>
        <taxon>Euarchontoglires</taxon>
        <taxon>Glires</taxon>
        <taxon>Rodentia</taxon>
        <taxon>Myomorpha</taxon>
        <taxon>Muroidea</taxon>
        <taxon>Muridae</taxon>
        <taxon>Murinae</taxon>
        <taxon>Rattus</taxon>
    </lineage>
</organism>
<protein>
    <submittedName>
        <fullName evidence="1">RCG22145</fullName>
    </submittedName>
</protein>
<gene>
    <name evidence="1" type="ORF">rCG_22145</name>
</gene>
<dbReference type="EMBL" id="CH474016">
    <property type="protein sequence ID" value="EDL92933.1"/>
    <property type="molecule type" value="Genomic_DNA"/>
</dbReference>
<dbReference type="AlphaFoldDB" id="A6K491"/>
<reference evidence="1 2" key="1">
    <citation type="submission" date="2005-09" db="EMBL/GenBank/DDBJ databases">
        <authorList>
            <person name="Mural R.J."/>
            <person name="Li P.W."/>
            <person name="Adams M.D."/>
            <person name="Amanatides P.G."/>
            <person name="Baden-Tillson H."/>
            <person name="Barnstead M."/>
            <person name="Chin S.H."/>
            <person name="Dew I."/>
            <person name="Evans C.A."/>
            <person name="Ferriera S."/>
            <person name="Flanigan M."/>
            <person name="Fosler C."/>
            <person name="Glodek A."/>
            <person name="Gu Z."/>
            <person name="Holt R.A."/>
            <person name="Jennings D."/>
            <person name="Kraft C.L."/>
            <person name="Lu F."/>
            <person name="Nguyen T."/>
            <person name="Nusskern D.R."/>
            <person name="Pfannkoch C.M."/>
            <person name="Sitter C."/>
            <person name="Sutton G.G."/>
            <person name="Venter J.C."/>
            <person name="Wang Z."/>
            <person name="Woodage T."/>
            <person name="Zheng X.H."/>
            <person name="Zhong F."/>
        </authorList>
    </citation>
    <scope>NUCLEOTIDE SEQUENCE [LARGE SCALE GENOMIC DNA]</scope>
    <source>
        <strain>BN</strain>
        <strain evidence="2">Sprague-Dawley</strain>
    </source>
</reference>
<dbReference type="Proteomes" id="UP000234681">
    <property type="component" value="Chromosome 20"/>
</dbReference>